<evidence type="ECO:0000256" key="5">
    <source>
        <dbReference type="ARBA" id="ARBA00022989"/>
    </source>
</evidence>
<dbReference type="Pfam" id="PF18967">
    <property type="entry name" value="PycTM"/>
    <property type="match status" value="1"/>
</dbReference>
<keyword evidence="2" id="KW-1003">Cell membrane</keyword>
<dbReference type="EMBL" id="JBHRZS010000007">
    <property type="protein sequence ID" value="MFC3880611.1"/>
    <property type="molecule type" value="Genomic_DNA"/>
</dbReference>
<evidence type="ECO:0000256" key="1">
    <source>
        <dbReference type="ARBA" id="ARBA00004236"/>
    </source>
</evidence>
<proteinExistence type="predicted"/>
<keyword evidence="7 8" id="KW-0472">Membrane</keyword>
<evidence type="ECO:0000313" key="10">
    <source>
        <dbReference type="EMBL" id="MFC3880611.1"/>
    </source>
</evidence>
<gene>
    <name evidence="10" type="ORF">ACFOSV_10505</name>
</gene>
<feature type="transmembrane region" description="Helical" evidence="8">
    <location>
        <begin position="43"/>
        <end position="63"/>
    </location>
</feature>
<name>A0ABV8AUI6_9BACT</name>
<accession>A0ABV8AUI6</accession>
<evidence type="ECO:0000259" key="9">
    <source>
        <dbReference type="Pfam" id="PF18967"/>
    </source>
</evidence>
<keyword evidence="11" id="KW-1185">Reference proteome</keyword>
<organism evidence="10 11">
    <name type="scientific">Algoriphagus namhaensis</name>
    <dbReference type="NCBI Taxonomy" id="915353"/>
    <lineage>
        <taxon>Bacteria</taxon>
        <taxon>Pseudomonadati</taxon>
        <taxon>Bacteroidota</taxon>
        <taxon>Cytophagia</taxon>
        <taxon>Cytophagales</taxon>
        <taxon>Cyclobacteriaceae</taxon>
        <taxon>Algoriphagus</taxon>
    </lineage>
</organism>
<evidence type="ECO:0000256" key="4">
    <source>
        <dbReference type="ARBA" id="ARBA00022741"/>
    </source>
</evidence>
<dbReference type="InterPro" id="IPR043760">
    <property type="entry name" value="PycTM_dom"/>
</dbReference>
<keyword evidence="3 8" id="KW-0812">Transmembrane</keyword>
<evidence type="ECO:0000256" key="8">
    <source>
        <dbReference type="SAM" id="Phobius"/>
    </source>
</evidence>
<feature type="transmembrane region" description="Helical" evidence="8">
    <location>
        <begin position="75"/>
        <end position="96"/>
    </location>
</feature>
<comment type="caution">
    <text evidence="10">The sequence shown here is derived from an EMBL/GenBank/DDBJ whole genome shotgun (WGS) entry which is preliminary data.</text>
</comment>
<evidence type="ECO:0000256" key="6">
    <source>
        <dbReference type="ARBA" id="ARBA00023118"/>
    </source>
</evidence>
<reference evidence="11" key="1">
    <citation type="journal article" date="2019" name="Int. J. Syst. Evol. Microbiol.">
        <title>The Global Catalogue of Microorganisms (GCM) 10K type strain sequencing project: providing services to taxonomists for standard genome sequencing and annotation.</title>
        <authorList>
            <consortium name="The Broad Institute Genomics Platform"/>
            <consortium name="The Broad Institute Genome Sequencing Center for Infectious Disease"/>
            <person name="Wu L."/>
            <person name="Ma J."/>
        </authorList>
    </citation>
    <scope>NUCLEOTIDE SEQUENCE [LARGE SCALE GENOMIC DNA]</scope>
    <source>
        <strain evidence="11">CCUG 60523</strain>
    </source>
</reference>
<dbReference type="RefSeq" id="WP_377905968.1">
    <property type="nucleotide sequence ID" value="NZ_JBHRZS010000007.1"/>
</dbReference>
<protein>
    <submittedName>
        <fullName evidence="10">Pycsar system effector family protein</fullName>
    </submittedName>
</protein>
<keyword evidence="4" id="KW-0547">Nucleotide-binding</keyword>
<evidence type="ECO:0000256" key="3">
    <source>
        <dbReference type="ARBA" id="ARBA00022692"/>
    </source>
</evidence>
<keyword evidence="6" id="KW-0051">Antiviral defense</keyword>
<evidence type="ECO:0000256" key="2">
    <source>
        <dbReference type="ARBA" id="ARBA00022475"/>
    </source>
</evidence>
<keyword evidence="5 8" id="KW-1133">Transmembrane helix</keyword>
<feature type="transmembrane region" description="Helical" evidence="8">
    <location>
        <begin position="170"/>
        <end position="190"/>
    </location>
</feature>
<evidence type="ECO:0000313" key="11">
    <source>
        <dbReference type="Proteomes" id="UP001595805"/>
    </source>
</evidence>
<dbReference type="Proteomes" id="UP001595805">
    <property type="component" value="Unassembled WGS sequence"/>
</dbReference>
<evidence type="ECO:0000256" key="7">
    <source>
        <dbReference type="ARBA" id="ARBA00023136"/>
    </source>
</evidence>
<sequence length="191" mass="21419">MENTDPVKKKKSKSDKTSRERQTFYRVAFSNNAQLLKIADNKANIIISINALVISSMIALVGYGSLSNDIDMTDAFTFVPMILFLVMSLSSTIIAVQAAKPKILGKNQLNAQVKRSVIFFGSVSTFTKDEYLDEITKTLKSRSDIQEQMSTSLYYQSMVLNQKYKLLRRAYQVFSMGLVVGVSAFLIQLLS</sequence>
<feature type="domain" description="Pycsar effector protein" evidence="9">
    <location>
        <begin position="27"/>
        <end position="187"/>
    </location>
</feature>
<comment type="subcellular location">
    <subcellularLocation>
        <location evidence="1">Cell membrane</location>
    </subcellularLocation>
</comment>